<name>A0A4Q7IQ32_9GAMM</name>
<dbReference type="InterPro" id="IPR050570">
    <property type="entry name" value="Cell_wall_metabolism_enzyme"/>
</dbReference>
<dbReference type="GO" id="GO:0004222">
    <property type="term" value="F:metalloendopeptidase activity"/>
    <property type="evidence" value="ECO:0007669"/>
    <property type="project" value="TreeGrafter"/>
</dbReference>
<organism evidence="4 5">
    <name type="scientific">Pseudoalteromonas phenolica</name>
    <dbReference type="NCBI Taxonomy" id="161398"/>
    <lineage>
        <taxon>Bacteria</taxon>
        <taxon>Pseudomonadati</taxon>
        <taxon>Pseudomonadota</taxon>
        <taxon>Gammaproteobacteria</taxon>
        <taxon>Alteromonadales</taxon>
        <taxon>Pseudoalteromonadaceae</taxon>
        <taxon>Pseudoalteromonas</taxon>
    </lineage>
</organism>
<feature type="coiled-coil region" evidence="1">
    <location>
        <begin position="154"/>
        <end position="223"/>
    </location>
</feature>
<keyword evidence="1" id="KW-0175">Coiled coil</keyword>
<dbReference type="PANTHER" id="PTHR21666:SF270">
    <property type="entry name" value="MUREIN HYDROLASE ACTIVATOR ENVC"/>
    <property type="match status" value="1"/>
</dbReference>
<dbReference type="Gene3D" id="6.10.250.3150">
    <property type="match status" value="1"/>
</dbReference>
<feature type="signal peptide" evidence="2">
    <location>
        <begin position="1"/>
        <end position="22"/>
    </location>
</feature>
<evidence type="ECO:0000313" key="4">
    <source>
        <dbReference type="EMBL" id="RZQ54100.1"/>
    </source>
</evidence>
<dbReference type="EMBL" id="PPSX01000019">
    <property type="protein sequence ID" value="RZQ54100.1"/>
    <property type="molecule type" value="Genomic_DNA"/>
</dbReference>
<evidence type="ECO:0000256" key="2">
    <source>
        <dbReference type="SAM" id="SignalP"/>
    </source>
</evidence>
<keyword evidence="4" id="KW-0378">Hydrolase</keyword>
<dbReference type="SUPFAM" id="SSF51261">
    <property type="entry name" value="Duplicated hybrid motif"/>
    <property type="match status" value="1"/>
</dbReference>
<dbReference type="Pfam" id="PF01551">
    <property type="entry name" value="Peptidase_M23"/>
    <property type="match status" value="1"/>
</dbReference>
<evidence type="ECO:0000259" key="3">
    <source>
        <dbReference type="Pfam" id="PF01551"/>
    </source>
</evidence>
<dbReference type="CDD" id="cd12797">
    <property type="entry name" value="M23_peptidase"/>
    <property type="match status" value="1"/>
</dbReference>
<dbReference type="AlphaFoldDB" id="A0A4Q7IQ32"/>
<keyword evidence="4" id="KW-0645">Protease</keyword>
<evidence type="ECO:0000313" key="5">
    <source>
        <dbReference type="Proteomes" id="UP000291338"/>
    </source>
</evidence>
<feature type="chain" id="PRO_5020357096" evidence="2">
    <location>
        <begin position="23"/>
        <end position="377"/>
    </location>
</feature>
<dbReference type="GO" id="GO:0006508">
    <property type="term" value="P:proteolysis"/>
    <property type="evidence" value="ECO:0007669"/>
    <property type="project" value="UniProtKB-KW"/>
</dbReference>
<dbReference type="InterPro" id="IPR011055">
    <property type="entry name" value="Dup_hybrid_motif"/>
</dbReference>
<dbReference type="InterPro" id="IPR016047">
    <property type="entry name" value="M23ase_b-sheet_dom"/>
</dbReference>
<keyword evidence="2" id="KW-0732">Signal</keyword>
<dbReference type="PANTHER" id="PTHR21666">
    <property type="entry name" value="PEPTIDASE-RELATED"/>
    <property type="match status" value="1"/>
</dbReference>
<dbReference type="Gene3D" id="2.70.70.10">
    <property type="entry name" value="Glucose Permease (Domain IIA)"/>
    <property type="match status" value="1"/>
</dbReference>
<dbReference type="FunFam" id="2.70.70.10:FF:000003">
    <property type="entry name" value="Murein hydrolase activator EnvC"/>
    <property type="match status" value="1"/>
</dbReference>
<comment type="caution">
    <text evidence="4">The sequence shown here is derived from an EMBL/GenBank/DDBJ whole genome shotgun (WGS) entry which is preliminary data.</text>
</comment>
<sequence length="377" mass="42984">MRKSLRIIFGITTMLVLAFANANESRTKQDLNAVQKELEKSQKSYQQQNERFNKLKRKLRDFELQIAQHAKALSLTKQGINENRQQQYTLESENKRLEQQKSRLQTLLAGQLKSAYMTGSHDYSKMLLNQEHSATLERTLSYYDYFNKARITQIEALKKVIEKLAENQQSLEKKQQQLNDLFAQQTERLSALKATKEQRQNSLTQLNNALKQTQSAIAYLKENEQTLITTLSQLHEQQSESLVPVELVGLRNKKGKLPWPSKGRLKHRFGQRKHAGMNWKGVFIAAKTGSNVKTVQRGQVVFADWLNGFGWVIVVDHGLGYMSLYGHAQTLLKEVGDQVRAGESIALVGQSGGQANPGLYFELRHKGSAVDPVKWCK</sequence>
<feature type="domain" description="M23ase beta-sheet core" evidence="3">
    <location>
        <begin position="279"/>
        <end position="372"/>
    </location>
</feature>
<gene>
    <name evidence="4" type="ORF">C1E23_05630</name>
</gene>
<proteinExistence type="predicted"/>
<dbReference type="RefSeq" id="WP_130254640.1">
    <property type="nucleotide sequence ID" value="NZ_PPSX01000019.1"/>
</dbReference>
<dbReference type="Proteomes" id="UP000291338">
    <property type="component" value="Unassembled WGS sequence"/>
</dbReference>
<reference evidence="4 5" key="1">
    <citation type="submission" date="2018-01" db="EMBL/GenBank/DDBJ databases">
        <title>Co-occurrence of chitin degradation, pigmentation and bioactivity in marine Pseudoalteromonas.</title>
        <authorList>
            <person name="Paulsen S."/>
            <person name="Gram L."/>
            <person name="Machado H."/>
        </authorList>
    </citation>
    <scope>NUCLEOTIDE SEQUENCE [LARGE SCALE GENOMIC DNA]</scope>
    <source>
        <strain evidence="4 5">S3898</strain>
    </source>
</reference>
<feature type="coiled-coil region" evidence="1">
    <location>
        <begin position="28"/>
        <end position="110"/>
    </location>
</feature>
<evidence type="ECO:0000256" key="1">
    <source>
        <dbReference type="SAM" id="Coils"/>
    </source>
</evidence>
<accession>A0A4Q7IQ32</accession>
<protein>
    <submittedName>
        <fullName evidence="4">Protease</fullName>
    </submittedName>
</protein>